<evidence type="ECO:0000313" key="13">
    <source>
        <dbReference type="Proteomes" id="UP000383932"/>
    </source>
</evidence>
<keyword evidence="3" id="KW-0119">Carbohydrate metabolism</keyword>
<keyword evidence="4" id="KW-0479">Metal-binding</keyword>
<evidence type="ECO:0000256" key="6">
    <source>
        <dbReference type="ARBA" id="ARBA00022801"/>
    </source>
</evidence>
<keyword evidence="2" id="KW-0719">Serine esterase</keyword>
<dbReference type="InterPro" id="IPR011118">
    <property type="entry name" value="Tannase/feruloyl_esterase"/>
</dbReference>
<dbReference type="EMBL" id="SSOP01000127">
    <property type="protein sequence ID" value="KAB5591046.1"/>
    <property type="molecule type" value="Genomic_DNA"/>
</dbReference>
<protein>
    <recommendedName>
        <fullName evidence="10">Carboxylic ester hydrolase</fullName>
        <ecNumber evidence="10">3.1.1.-</ecNumber>
    </recommendedName>
</protein>
<comment type="caution">
    <text evidence="12">The sequence shown here is derived from an EMBL/GenBank/DDBJ whole genome shotgun (WGS) entry which is preliminary data.</text>
</comment>
<accession>A0A5N5QHW5</accession>
<dbReference type="GO" id="GO:0030600">
    <property type="term" value="F:feruloyl esterase activity"/>
    <property type="evidence" value="ECO:0007669"/>
    <property type="project" value="UniProtKB-EC"/>
</dbReference>
<dbReference type="GO" id="GO:0046872">
    <property type="term" value="F:metal ion binding"/>
    <property type="evidence" value="ECO:0007669"/>
    <property type="project" value="UniProtKB-KW"/>
</dbReference>
<evidence type="ECO:0000313" key="12">
    <source>
        <dbReference type="EMBL" id="KAB5591046.1"/>
    </source>
</evidence>
<keyword evidence="5" id="KW-0732">Signal</keyword>
<proteinExistence type="inferred from homology"/>
<keyword evidence="3" id="KW-0624">Polysaccharide degradation</keyword>
<evidence type="ECO:0000256" key="1">
    <source>
        <dbReference type="ARBA" id="ARBA00006249"/>
    </source>
</evidence>
<name>A0A5N5QHW5_9AGAM</name>
<reference evidence="12 13" key="1">
    <citation type="journal article" date="2019" name="Fungal Biol. Biotechnol.">
        <title>Draft genome sequence of fastidious pathogen Ceratobasidium theobromae, which causes vascular-streak dieback in Theobroma cacao.</title>
        <authorList>
            <person name="Ali S.S."/>
            <person name="Asman A."/>
            <person name="Shao J."/>
            <person name="Firmansyah A.P."/>
            <person name="Susilo A.W."/>
            <person name="Rosmana A."/>
            <person name="McMahon P."/>
            <person name="Junaid M."/>
            <person name="Guest D."/>
            <person name="Kheng T.Y."/>
            <person name="Meinhardt L.W."/>
            <person name="Bailey B.A."/>
        </authorList>
    </citation>
    <scope>NUCLEOTIDE SEQUENCE [LARGE SCALE GENOMIC DNA]</scope>
    <source>
        <strain evidence="12 13">CT2</strain>
    </source>
</reference>
<comment type="catalytic activity">
    <reaction evidence="9">
        <text>feruloyl-polysaccharide + H2O = ferulate + polysaccharide.</text>
        <dbReference type="EC" id="3.1.1.73"/>
    </reaction>
</comment>
<evidence type="ECO:0000256" key="4">
    <source>
        <dbReference type="ARBA" id="ARBA00022723"/>
    </source>
</evidence>
<evidence type="ECO:0000256" key="7">
    <source>
        <dbReference type="ARBA" id="ARBA00022837"/>
    </source>
</evidence>
<evidence type="ECO:0000256" key="9">
    <source>
        <dbReference type="ARBA" id="ARBA00034075"/>
    </source>
</evidence>
<dbReference type="EC" id="3.1.1.-" evidence="10"/>
<gene>
    <name evidence="12" type="ORF">CTheo_5512</name>
</gene>
<evidence type="ECO:0000256" key="11">
    <source>
        <dbReference type="SAM" id="MobiDB-lite"/>
    </source>
</evidence>
<evidence type="ECO:0000256" key="3">
    <source>
        <dbReference type="ARBA" id="ARBA00022651"/>
    </source>
</evidence>
<evidence type="ECO:0000256" key="5">
    <source>
        <dbReference type="ARBA" id="ARBA00022729"/>
    </source>
</evidence>
<evidence type="ECO:0000256" key="2">
    <source>
        <dbReference type="ARBA" id="ARBA00022487"/>
    </source>
</evidence>
<dbReference type="InterPro" id="IPR029058">
    <property type="entry name" value="AB_hydrolase_fold"/>
</dbReference>
<keyword evidence="8" id="KW-1015">Disulfide bond</keyword>
<dbReference type="GO" id="GO:0045493">
    <property type="term" value="P:xylan catabolic process"/>
    <property type="evidence" value="ECO:0007669"/>
    <property type="project" value="UniProtKB-KW"/>
</dbReference>
<keyword evidence="13" id="KW-1185">Reference proteome</keyword>
<dbReference type="PANTHER" id="PTHR33938">
    <property type="entry name" value="FERULOYL ESTERASE B-RELATED"/>
    <property type="match status" value="1"/>
</dbReference>
<feature type="region of interest" description="Disordered" evidence="11">
    <location>
        <begin position="470"/>
        <end position="489"/>
    </location>
</feature>
<dbReference type="SUPFAM" id="SSF53474">
    <property type="entry name" value="alpha/beta-Hydrolases"/>
    <property type="match status" value="1"/>
</dbReference>
<dbReference type="Pfam" id="PF07519">
    <property type="entry name" value="Tannase"/>
    <property type="match status" value="1"/>
</dbReference>
<evidence type="ECO:0000256" key="10">
    <source>
        <dbReference type="RuleBase" id="RU361238"/>
    </source>
</evidence>
<keyword evidence="6 10" id="KW-0378">Hydrolase</keyword>
<dbReference type="Proteomes" id="UP000383932">
    <property type="component" value="Unassembled WGS sequence"/>
</dbReference>
<dbReference type="OrthoDB" id="3039123at2759"/>
<comment type="similarity">
    <text evidence="1 10">Belongs to the tannase family.</text>
</comment>
<sequence length="558" mass="60373">MSTINISTSAVTSNCTALLASSPVLIPGLKPYVAQIYTNGSSFSESNSTVPNLAEFCRFGAHYNTSSQSQFQFEVWMPTSWNGRFAHASIVGNGGDLGSISYGEMGVPLTKYGFAVASTNTGCPPTAGHNGSVSDGTFAMNNPQSQVDFGHRAVHLSTVFSKIVVQQYYKRSSSYNYWFGCSSGGKQGMREVQGFPEDFDGALTGAPAQWLSRQNGFNIYAGQLNMNDSTPGEVVPTSFFPTWAQEVIAQCDEIDGVKDNIILNPRLCTPDTSTVVCGSSNLSAYVNSSTCITEGQATTLAAIYKNWTSTATGELLFPSYDPGSESGWTALLSGEPFGLSCEVYFIFYVKAIQTYTIITADFFLYQVYNYTTIQSPLYVNETELERITAIGDATDPGSGNAVNPNLTPFFQRGGKLLQYHGSSDQNIPSGSSTHYFERVRKYYNSSSDISNNYRLFLVPGMGHCEGGNGADGFGRPQQQDNSLGGSGQSAVFDEEHDAILALMRWVENGTAPDSLISASYVNKNKTEGVAFTRLLCPYPQEGKYVSGDVNNSTSYKCE</sequence>
<keyword evidence="7" id="KW-0106">Calcium</keyword>
<dbReference type="AlphaFoldDB" id="A0A5N5QHW5"/>
<dbReference type="PANTHER" id="PTHR33938:SF15">
    <property type="entry name" value="FERULOYL ESTERASE B-RELATED"/>
    <property type="match status" value="1"/>
</dbReference>
<evidence type="ECO:0000256" key="8">
    <source>
        <dbReference type="ARBA" id="ARBA00023157"/>
    </source>
</evidence>
<organism evidence="12 13">
    <name type="scientific">Ceratobasidium theobromae</name>
    <dbReference type="NCBI Taxonomy" id="1582974"/>
    <lineage>
        <taxon>Eukaryota</taxon>
        <taxon>Fungi</taxon>
        <taxon>Dikarya</taxon>
        <taxon>Basidiomycota</taxon>
        <taxon>Agaricomycotina</taxon>
        <taxon>Agaricomycetes</taxon>
        <taxon>Cantharellales</taxon>
        <taxon>Ceratobasidiaceae</taxon>
        <taxon>Ceratobasidium</taxon>
    </lineage>
</organism>
<keyword evidence="3" id="KW-0858">Xylan degradation</keyword>